<dbReference type="STRING" id="1776384.GCA_900086585_02484"/>
<protein>
    <recommendedName>
        <fullName evidence="4">Stage 0 sporulation protein A homolog</fullName>
        <ecNumber evidence="3">2.7.13.3</ecNumber>
    </recommendedName>
</protein>
<dbReference type="GO" id="GO:0000155">
    <property type="term" value="F:phosphorelay sensor kinase activity"/>
    <property type="evidence" value="ECO:0007669"/>
    <property type="project" value="InterPro"/>
</dbReference>
<dbReference type="InterPro" id="IPR005467">
    <property type="entry name" value="His_kinase_dom"/>
</dbReference>
<dbReference type="InterPro" id="IPR036097">
    <property type="entry name" value="HisK_dim/P_sf"/>
</dbReference>
<feature type="modified residue" description="4-aspartylphosphate" evidence="11">
    <location>
        <position position="1113"/>
    </location>
</feature>
<dbReference type="Gene3D" id="3.30.450.20">
    <property type="entry name" value="PAS domain"/>
    <property type="match status" value="2"/>
</dbReference>
<dbReference type="InterPro" id="IPR036890">
    <property type="entry name" value="HATPase_C_sf"/>
</dbReference>
<dbReference type="FunFam" id="1.10.287.130:FF:000001">
    <property type="entry name" value="Two-component sensor histidine kinase"/>
    <property type="match status" value="1"/>
</dbReference>
<comment type="function">
    <text evidence="10">May play the central regulatory role in sporulation. It may be an element of the effector pathway responsible for the activation of sporulation genes in response to nutritional stress. Spo0A may act in concert with spo0H (a sigma factor) to control the expression of some genes that are critical to the sporulation process.</text>
</comment>
<dbReference type="InterPro" id="IPR001610">
    <property type="entry name" value="PAC"/>
</dbReference>
<keyword evidence="16" id="KW-1185">Reference proteome</keyword>
<evidence type="ECO:0000313" key="16">
    <source>
        <dbReference type="Proteomes" id="UP000284841"/>
    </source>
</evidence>
<comment type="caution">
    <text evidence="15">The sequence shown here is derived from an EMBL/GenBank/DDBJ whole genome shotgun (WGS) entry which is preliminary data.</text>
</comment>
<evidence type="ECO:0000256" key="5">
    <source>
        <dbReference type="ARBA" id="ARBA00022553"/>
    </source>
</evidence>
<comment type="catalytic activity">
    <reaction evidence="1">
        <text>ATP + protein L-histidine = ADP + protein N-phospho-L-histidine.</text>
        <dbReference type="EC" id="2.7.13.3"/>
    </reaction>
</comment>
<dbReference type="InterPro" id="IPR004358">
    <property type="entry name" value="Sig_transdc_His_kin-like_C"/>
</dbReference>
<dbReference type="AlphaFoldDB" id="A0A415E6A0"/>
<dbReference type="Gene3D" id="1.10.287.130">
    <property type="match status" value="1"/>
</dbReference>
<dbReference type="SUPFAM" id="SSF47384">
    <property type="entry name" value="Homodimeric domain of signal transducing histidine kinase"/>
    <property type="match status" value="1"/>
</dbReference>
<dbReference type="PROSITE" id="PS50109">
    <property type="entry name" value="HIS_KIN"/>
    <property type="match status" value="1"/>
</dbReference>
<evidence type="ECO:0000256" key="10">
    <source>
        <dbReference type="ARBA" id="ARBA00024867"/>
    </source>
</evidence>
<keyword evidence="6" id="KW-0808">Transferase</keyword>
<comment type="subcellular location">
    <subcellularLocation>
        <location evidence="2">Membrane</location>
    </subcellularLocation>
</comment>
<reference evidence="15 16" key="1">
    <citation type="submission" date="2018-08" db="EMBL/GenBank/DDBJ databases">
        <title>A genome reference for cultivated species of the human gut microbiota.</title>
        <authorList>
            <person name="Zou Y."/>
            <person name="Xue W."/>
            <person name="Luo G."/>
        </authorList>
    </citation>
    <scope>NUCLEOTIDE SEQUENCE [LARGE SCALE GENOMIC DNA]</scope>
    <source>
        <strain evidence="15 16">AM07-24</strain>
    </source>
</reference>
<evidence type="ECO:0000256" key="1">
    <source>
        <dbReference type="ARBA" id="ARBA00000085"/>
    </source>
</evidence>
<evidence type="ECO:0000313" key="15">
    <source>
        <dbReference type="EMBL" id="RHJ89190.1"/>
    </source>
</evidence>
<dbReference type="InterPro" id="IPR000700">
    <property type="entry name" value="PAS-assoc_C"/>
</dbReference>
<organism evidence="15 16">
    <name type="scientific">Emergencia timonensis</name>
    <dbReference type="NCBI Taxonomy" id="1776384"/>
    <lineage>
        <taxon>Bacteria</taxon>
        <taxon>Bacillati</taxon>
        <taxon>Bacillota</taxon>
        <taxon>Clostridia</taxon>
        <taxon>Peptostreptococcales</taxon>
        <taxon>Anaerovoracaceae</taxon>
        <taxon>Emergencia</taxon>
    </lineage>
</organism>
<dbReference type="Pfam" id="PF08447">
    <property type="entry name" value="PAS_3"/>
    <property type="match status" value="1"/>
</dbReference>
<keyword evidence="8" id="KW-0902">Two-component regulatory system</keyword>
<dbReference type="SMART" id="SM00448">
    <property type="entry name" value="REC"/>
    <property type="match status" value="1"/>
</dbReference>
<evidence type="ECO:0000256" key="8">
    <source>
        <dbReference type="ARBA" id="ARBA00023012"/>
    </source>
</evidence>
<dbReference type="SMART" id="SM00388">
    <property type="entry name" value="HisKA"/>
    <property type="match status" value="1"/>
</dbReference>
<dbReference type="Gene3D" id="3.30.565.10">
    <property type="entry name" value="Histidine kinase-like ATPase, C-terminal domain"/>
    <property type="match status" value="1"/>
</dbReference>
<keyword evidence="7" id="KW-0418">Kinase</keyword>
<dbReference type="OrthoDB" id="9790669at2"/>
<dbReference type="PRINTS" id="PR00344">
    <property type="entry name" value="BCTRLSENSOR"/>
</dbReference>
<dbReference type="Pfam" id="PF00512">
    <property type="entry name" value="HisKA"/>
    <property type="match status" value="1"/>
</dbReference>
<name>A0A415E6A0_9FIRM</name>
<dbReference type="FunFam" id="3.30.565.10:FF:000006">
    <property type="entry name" value="Sensor histidine kinase WalK"/>
    <property type="match status" value="1"/>
</dbReference>
<dbReference type="RefSeq" id="WP_118333293.1">
    <property type="nucleotide sequence ID" value="NZ_AP025567.1"/>
</dbReference>
<dbReference type="Gene3D" id="3.40.50.2300">
    <property type="match status" value="1"/>
</dbReference>
<dbReference type="SUPFAM" id="SSF55874">
    <property type="entry name" value="ATPase domain of HSP90 chaperone/DNA topoisomerase II/histidine kinase"/>
    <property type="match status" value="1"/>
</dbReference>
<dbReference type="CDD" id="cd00130">
    <property type="entry name" value="PAS"/>
    <property type="match status" value="1"/>
</dbReference>
<dbReference type="PROSITE" id="PS50113">
    <property type="entry name" value="PAC"/>
    <property type="match status" value="1"/>
</dbReference>
<dbReference type="SUPFAM" id="SSF52172">
    <property type="entry name" value="CheY-like"/>
    <property type="match status" value="1"/>
</dbReference>
<sequence length="1188" mass="135286">MNELGVSGESSHHGVFMTTNLAANIENTSKLVLTAEELYKTIPCGIIWCSVETEPKILFCNEKAASYMDYADKKEIEEGTGLLPFIQADDRALFLQRIQEKTQSGSLEIKMKGARGSCRWLSLTFQFFTISSEKSAVQICLTDISERRLYQDIANEVADGIYIIDSKTYDLLYANEAAGLFLQESEMPTGRKCYKVLQNMEGPCPFCTLHAGVADGESHEMYAPHTGKTYATKIRNIEWHGTPAFVKYVTDITAEKEKQKEKDRLEVYYQTLIKHLPGGLVMTTYRDGNFYPEFFSEKFASMMEMTVQEAFDFYQLGIESRIHVEEKEETLKTIRYHMEKKTDSWECVYRLQKADGSYIWLRNISSLIIEDGKIKIYAVCSDVTQDMKSQQELRQKYNDMLFNHYKSIAPNEIISGHCNVTKDVIIDITDTTKNDLLDHFGYNRDDFFTGVAGFIVDEGERQQFLDKFLTKPMAKAYEREETKHELECFVQLPNESRGRYVHVNVILISSPETGDVMGFLSVLDTTERKISSELFLRLAKVSYDFIADVDLREDRYKMVSVNERSSSIPFEEGSFIEEARASLYKEVLPKDLQLCQAFLDYGYITSRLQKEDSYSFHYSLTDEEGNVRTKNMLVFSTDKKLDRICLARVDVTESVREQQGLLNMLAYTFELAGFLDVTTDHFVMYTRKSVLQNLAPSSFDSFRELIDDVIEKYCEEAEREEMHRQLSKEVMLHRLQETAEGYDLTFRLNYRGRVTHKQFNILWGDESHKTICLVRADVTDVVTREQQSQEDLKSALALAQEANQAKSDFLSSMSHDIRTPMNAIIGMTDLAVANRDNPEQIDESLSIIKNSSEHLLRLINDILDMSRIESGRMVLAKEVFNVKNEMDKLAVRFRALAEKKGLVFTYGLDLRHEDCIGDLLRLTKILENLLGNAIKFTAPGGRVSLGITELPARDGQRIGWYRYVIADTGIGIEKENLAHIFEPFYRTESSTISRTEGSGLGLSIVKNIVDYKGGTIDVKSAPAKGTTFYVELPLHFADDLAESQTSKRPKEITSVDLSGIRILLVEDNEINQLIATRILENAGVSVAVASNGKEGAEIFMTSEEGRFDIIMMDIQMPVMNGYDAAKRIRTSTHPQAQTIPIIAMTANVFADDVKKCLDAGMDAHIAKPVDTKKLYGVINEYWENRKRK</sequence>
<feature type="domain" description="Response regulatory" evidence="13">
    <location>
        <begin position="1061"/>
        <end position="1182"/>
    </location>
</feature>
<evidence type="ECO:0000256" key="2">
    <source>
        <dbReference type="ARBA" id="ARBA00004370"/>
    </source>
</evidence>
<dbReference type="InterPro" id="IPR003661">
    <property type="entry name" value="HisK_dim/P_dom"/>
</dbReference>
<evidence type="ECO:0000256" key="9">
    <source>
        <dbReference type="ARBA" id="ARBA00023136"/>
    </source>
</evidence>
<dbReference type="InterPro" id="IPR035965">
    <property type="entry name" value="PAS-like_dom_sf"/>
</dbReference>
<evidence type="ECO:0000256" key="7">
    <source>
        <dbReference type="ARBA" id="ARBA00022777"/>
    </source>
</evidence>
<dbReference type="PROSITE" id="PS50110">
    <property type="entry name" value="RESPONSE_REGULATORY"/>
    <property type="match status" value="1"/>
</dbReference>
<dbReference type="InterPro" id="IPR011006">
    <property type="entry name" value="CheY-like_superfamily"/>
</dbReference>
<dbReference type="CDD" id="cd00082">
    <property type="entry name" value="HisKA"/>
    <property type="match status" value="1"/>
</dbReference>
<feature type="domain" description="Histidine kinase" evidence="12">
    <location>
        <begin position="812"/>
        <end position="1036"/>
    </location>
</feature>
<dbReference type="CDD" id="cd17546">
    <property type="entry name" value="REC_hyHK_CKI1_RcsC-like"/>
    <property type="match status" value="1"/>
</dbReference>
<evidence type="ECO:0000256" key="3">
    <source>
        <dbReference type="ARBA" id="ARBA00012438"/>
    </source>
</evidence>
<dbReference type="Pfam" id="PF13426">
    <property type="entry name" value="PAS_9"/>
    <property type="match status" value="1"/>
</dbReference>
<evidence type="ECO:0000259" key="14">
    <source>
        <dbReference type="PROSITE" id="PS50113"/>
    </source>
</evidence>
<dbReference type="InterPro" id="IPR003594">
    <property type="entry name" value="HATPase_dom"/>
</dbReference>
<dbReference type="SUPFAM" id="SSF55785">
    <property type="entry name" value="PYP-like sensor domain (PAS domain)"/>
    <property type="match status" value="2"/>
</dbReference>
<dbReference type="Pfam" id="PF02518">
    <property type="entry name" value="HATPase_c"/>
    <property type="match status" value="1"/>
</dbReference>
<evidence type="ECO:0000256" key="4">
    <source>
        <dbReference type="ARBA" id="ARBA00018672"/>
    </source>
</evidence>
<evidence type="ECO:0000259" key="13">
    <source>
        <dbReference type="PROSITE" id="PS50110"/>
    </source>
</evidence>
<dbReference type="EMBL" id="QRMS01000001">
    <property type="protein sequence ID" value="RHJ89190.1"/>
    <property type="molecule type" value="Genomic_DNA"/>
</dbReference>
<dbReference type="SMART" id="SM00086">
    <property type="entry name" value="PAC"/>
    <property type="match status" value="3"/>
</dbReference>
<evidence type="ECO:0000256" key="11">
    <source>
        <dbReference type="PROSITE-ProRule" id="PRU00169"/>
    </source>
</evidence>
<feature type="domain" description="PAC" evidence="14">
    <location>
        <begin position="345"/>
        <end position="395"/>
    </location>
</feature>
<dbReference type="PANTHER" id="PTHR43047:SF64">
    <property type="entry name" value="HISTIDINE KINASE CONTAINING CHEY-HOMOLOGOUS RECEIVER DOMAIN AND PAS DOMAIN-RELATED"/>
    <property type="match status" value="1"/>
</dbReference>
<proteinExistence type="predicted"/>
<dbReference type="InterPro" id="IPR001789">
    <property type="entry name" value="Sig_transdc_resp-reg_receiver"/>
</dbReference>
<accession>A0A415E6A0</accession>
<dbReference type="PANTHER" id="PTHR43047">
    <property type="entry name" value="TWO-COMPONENT HISTIDINE PROTEIN KINASE"/>
    <property type="match status" value="1"/>
</dbReference>
<dbReference type="Pfam" id="PF00072">
    <property type="entry name" value="Response_reg"/>
    <property type="match status" value="1"/>
</dbReference>
<keyword evidence="5 11" id="KW-0597">Phosphoprotein</keyword>
<evidence type="ECO:0000256" key="6">
    <source>
        <dbReference type="ARBA" id="ARBA00022679"/>
    </source>
</evidence>
<dbReference type="SMART" id="SM00387">
    <property type="entry name" value="HATPase_c"/>
    <property type="match status" value="1"/>
</dbReference>
<dbReference type="GO" id="GO:0016020">
    <property type="term" value="C:membrane"/>
    <property type="evidence" value="ECO:0007669"/>
    <property type="project" value="UniProtKB-SubCell"/>
</dbReference>
<keyword evidence="9" id="KW-0472">Membrane</keyword>
<dbReference type="EC" id="2.7.13.3" evidence="3"/>
<gene>
    <name evidence="15" type="ORF">DW099_01040</name>
</gene>
<dbReference type="InterPro" id="IPR013655">
    <property type="entry name" value="PAS_fold_3"/>
</dbReference>
<dbReference type="InterPro" id="IPR000014">
    <property type="entry name" value="PAS"/>
</dbReference>
<dbReference type="Proteomes" id="UP000284841">
    <property type="component" value="Unassembled WGS sequence"/>
</dbReference>
<evidence type="ECO:0000259" key="12">
    <source>
        <dbReference type="PROSITE" id="PS50109"/>
    </source>
</evidence>